<organism evidence="2 3">
    <name type="scientific">Coptis chinensis</name>
    <dbReference type="NCBI Taxonomy" id="261450"/>
    <lineage>
        <taxon>Eukaryota</taxon>
        <taxon>Viridiplantae</taxon>
        <taxon>Streptophyta</taxon>
        <taxon>Embryophyta</taxon>
        <taxon>Tracheophyta</taxon>
        <taxon>Spermatophyta</taxon>
        <taxon>Magnoliopsida</taxon>
        <taxon>Ranunculales</taxon>
        <taxon>Ranunculaceae</taxon>
        <taxon>Coptidoideae</taxon>
        <taxon>Coptis</taxon>
    </lineage>
</organism>
<comment type="caution">
    <text evidence="2">The sequence shown here is derived from an EMBL/GenBank/DDBJ whole genome shotgun (WGS) entry which is preliminary data.</text>
</comment>
<feature type="region of interest" description="Disordered" evidence="1">
    <location>
        <begin position="1"/>
        <end position="50"/>
    </location>
</feature>
<evidence type="ECO:0000313" key="2">
    <source>
        <dbReference type="EMBL" id="KAF9593255.1"/>
    </source>
</evidence>
<dbReference type="AlphaFoldDB" id="A0A835H4E0"/>
<evidence type="ECO:0000313" key="3">
    <source>
        <dbReference type="Proteomes" id="UP000631114"/>
    </source>
</evidence>
<evidence type="ECO:0000256" key="1">
    <source>
        <dbReference type="SAM" id="MobiDB-lite"/>
    </source>
</evidence>
<name>A0A835H4E0_9MAGN</name>
<dbReference type="PANTHER" id="PTHR36373">
    <property type="entry name" value="EXPRESSED PROTEIN"/>
    <property type="match status" value="1"/>
</dbReference>
<sequence>MSSTTASMNRRVNKWKTFTPPHDRVQEDQENENPNLSTPSKNKNMKLTEKKKVLEKSPLDLIQEERKGKLKSTLSASNLFAGREIFNQITEFCHELKKMVMKRKEGESSKTLYERENSEESLEDVKKLEAVEENRPLLKVEKGKSEAVDMNINEKKQRKLKRDEKENKPITVDLKVTRHGQENLLQVRTNPPSPQCFSTDREPLCRAKKGNTPLKPSKFIPVEKGVVLQEAEQNNRGEIVEQQFTDKGTNQSISVAGKEARSIEMFWILKPCLAK</sequence>
<protein>
    <submittedName>
        <fullName evidence="2">Uncharacterized protein</fullName>
    </submittedName>
</protein>
<proteinExistence type="predicted"/>
<keyword evidence="3" id="KW-1185">Reference proteome</keyword>
<gene>
    <name evidence="2" type="ORF">IFM89_021011</name>
</gene>
<dbReference type="Proteomes" id="UP000631114">
    <property type="component" value="Unassembled WGS sequence"/>
</dbReference>
<feature type="compositionally biased region" description="Polar residues" evidence="1">
    <location>
        <begin position="1"/>
        <end position="10"/>
    </location>
</feature>
<dbReference type="EMBL" id="JADFTS010000008">
    <property type="protein sequence ID" value="KAF9593255.1"/>
    <property type="molecule type" value="Genomic_DNA"/>
</dbReference>
<accession>A0A835H4E0</accession>
<reference evidence="2 3" key="1">
    <citation type="submission" date="2020-10" db="EMBL/GenBank/DDBJ databases">
        <title>The Coptis chinensis genome and diversification of protoberbering-type alkaloids.</title>
        <authorList>
            <person name="Wang B."/>
            <person name="Shu S."/>
            <person name="Song C."/>
            <person name="Liu Y."/>
        </authorList>
    </citation>
    <scope>NUCLEOTIDE SEQUENCE [LARGE SCALE GENOMIC DNA]</scope>
    <source>
        <strain evidence="2">HL-2020</strain>
        <tissue evidence="2">Leaf</tissue>
    </source>
</reference>
<dbReference type="OrthoDB" id="1924112at2759"/>
<dbReference type="PANTHER" id="PTHR36373:SF1">
    <property type="entry name" value="EXPRESSED PROTEIN"/>
    <property type="match status" value="1"/>
</dbReference>